<reference evidence="1" key="1">
    <citation type="journal article" date="2019" name="bioRxiv">
        <title>The Genome of the Zebra Mussel, Dreissena polymorpha: A Resource for Invasive Species Research.</title>
        <authorList>
            <person name="McCartney M.A."/>
            <person name="Auch B."/>
            <person name="Kono T."/>
            <person name="Mallez S."/>
            <person name="Zhang Y."/>
            <person name="Obille A."/>
            <person name="Becker A."/>
            <person name="Abrahante J.E."/>
            <person name="Garbe J."/>
            <person name="Badalamenti J.P."/>
            <person name="Herman A."/>
            <person name="Mangelson H."/>
            <person name="Liachko I."/>
            <person name="Sullivan S."/>
            <person name="Sone E.D."/>
            <person name="Koren S."/>
            <person name="Silverstein K.A.T."/>
            <person name="Beckman K.B."/>
            <person name="Gohl D.M."/>
        </authorList>
    </citation>
    <scope>NUCLEOTIDE SEQUENCE</scope>
    <source>
        <strain evidence="1">Duluth1</strain>
        <tissue evidence="1">Whole animal</tissue>
    </source>
</reference>
<sequence length="112" mass="12918">MADSSSDVIYDYCCNVCEEDNVNKEVLFYCQQCSTDTVINVLKTTMAYLRNTNRLDEMNWISGLLSRQHWISCRTVNNTPIIALSYTVKTMENCVVFCVTFTIISKLTSFHF</sequence>
<evidence type="ECO:0000313" key="2">
    <source>
        <dbReference type="Proteomes" id="UP000828390"/>
    </source>
</evidence>
<comment type="caution">
    <text evidence="1">The sequence shown here is derived from an EMBL/GenBank/DDBJ whole genome shotgun (WGS) entry which is preliminary data.</text>
</comment>
<gene>
    <name evidence="1" type="ORF">DPMN_092161</name>
</gene>
<dbReference type="EMBL" id="JAIWYP010000003">
    <property type="protein sequence ID" value="KAH3849757.1"/>
    <property type="molecule type" value="Genomic_DNA"/>
</dbReference>
<organism evidence="1 2">
    <name type="scientific">Dreissena polymorpha</name>
    <name type="common">Zebra mussel</name>
    <name type="synonym">Mytilus polymorpha</name>
    <dbReference type="NCBI Taxonomy" id="45954"/>
    <lineage>
        <taxon>Eukaryota</taxon>
        <taxon>Metazoa</taxon>
        <taxon>Spiralia</taxon>
        <taxon>Lophotrochozoa</taxon>
        <taxon>Mollusca</taxon>
        <taxon>Bivalvia</taxon>
        <taxon>Autobranchia</taxon>
        <taxon>Heteroconchia</taxon>
        <taxon>Euheterodonta</taxon>
        <taxon>Imparidentia</taxon>
        <taxon>Neoheterodontei</taxon>
        <taxon>Myida</taxon>
        <taxon>Dreissenoidea</taxon>
        <taxon>Dreissenidae</taxon>
        <taxon>Dreissena</taxon>
    </lineage>
</organism>
<evidence type="ECO:0000313" key="1">
    <source>
        <dbReference type="EMBL" id="KAH3849757.1"/>
    </source>
</evidence>
<dbReference type="Proteomes" id="UP000828390">
    <property type="component" value="Unassembled WGS sequence"/>
</dbReference>
<reference evidence="1" key="2">
    <citation type="submission" date="2020-11" db="EMBL/GenBank/DDBJ databases">
        <authorList>
            <person name="McCartney M.A."/>
            <person name="Auch B."/>
            <person name="Kono T."/>
            <person name="Mallez S."/>
            <person name="Becker A."/>
            <person name="Gohl D.M."/>
            <person name="Silverstein K.A.T."/>
            <person name="Koren S."/>
            <person name="Bechman K.B."/>
            <person name="Herman A."/>
            <person name="Abrahante J.E."/>
            <person name="Garbe J."/>
        </authorList>
    </citation>
    <scope>NUCLEOTIDE SEQUENCE</scope>
    <source>
        <strain evidence="1">Duluth1</strain>
        <tissue evidence="1">Whole animal</tissue>
    </source>
</reference>
<keyword evidence="2" id="KW-1185">Reference proteome</keyword>
<dbReference type="AlphaFoldDB" id="A0A9D4L0T5"/>
<protein>
    <submittedName>
        <fullName evidence="1">Uncharacterized protein</fullName>
    </submittedName>
</protein>
<accession>A0A9D4L0T5</accession>
<proteinExistence type="predicted"/>
<name>A0A9D4L0T5_DREPO</name>